<organism evidence="1 2">
    <name type="scientific">Mucuna pruriens</name>
    <name type="common">Velvet bean</name>
    <name type="synonym">Dolichos pruriens</name>
    <dbReference type="NCBI Taxonomy" id="157652"/>
    <lineage>
        <taxon>Eukaryota</taxon>
        <taxon>Viridiplantae</taxon>
        <taxon>Streptophyta</taxon>
        <taxon>Embryophyta</taxon>
        <taxon>Tracheophyta</taxon>
        <taxon>Spermatophyta</taxon>
        <taxon>Magnoliopsida</taxon>
        <taxon>eudicotyledons</taxon>
        <taxon>Gunneridae</taxon>
        <taxon>Pentapetalae</taxon>
        <taxon>rosids</taxon>
        <taxon>fabids</taxon>
        <taxon>Fabales</taxon>
        <taxon>Fabaceae</taxon>
        <taxon>Papilionoideae</taxon>
        <taxon>50 kb inversion clade</taxon>
        <taxon>NPAAA clade</taxon>
        <taxon>indigoferoid/millettioid clade</taxon>
        <taxon>Phaseoleae</taxon>
        <taxon>Mucuna</taxon>
    </lineage>
</organism>
<proteinExistence type="predicted"/>
<comment type="caution">
    <text evidence="1">The sequence shown here is derived from an EMBL/GenBank/DDBJ whole genome shotgun (WGS) entry which is preliminary data.</text>
</comment>
<dbReference type="AlphaFoldDB" id="A0A371EW77"/>
<dbReference type="Proteomes" id="UP000257109">
    <property type="component" value="Unassembled WGS sequence"/>
</dbReference>
<reference evidence="1" key="1">
    <citation type="submission" date="2018-05" db="EMBL/GenBank/DDBJ databases">
        <title>Draft genome of Mucuna pruriens seed.</title>
        <authorList>
            <person name="Nnadi N.E."/>
            <person name="Vos R."/>
            <person name="Hasami M.H."/>
            <person name="Devisetty U.K."/>
            <person name="Aguiy J.C."/>
        </authorList>
    </citation>
    <scope>NUCLEOTIDE SEQUENCE [LARGE SCALE GENOMIC DNA]</scope>
    <source>
        <strain evidence="1">JCA_2017</strain>
    </source>
</reference>
<dbReference type="EMBL" id="QJKJ01011768">
    <property type="protein sequence ID" value="RDX70271.1"/>
    <property type="molecule type" value="Genomic_DNA"/>
</dbReference>
<evidence type="ECO:0008006" key="3">
    <source>
        <dbReference type="Google" id="ProtNLM"/>
    </source>
</evidence>
<gene>
    <name evidence="1" type="ORF">CR513_50505</name>
</gene>
<keyword evidence="2" id="KW-1185">Reference proteome</keyword>
<feature type="non-terminal residue" evidence="1">
    <location>
        <position position="1"/>
    </location>
</feature>
<evidence type="ECO:0000313" key="2">
    <source>
        <dbReference type="Proteomes" id="UP000257109"/>
    </source>
</evidence>
<dbReference type="OrthoDB" id="1433117at2759"/>
<protein>
    <recommendedName>
        <fullName evidence="3">Integrase catalytic domain-containing protein</fullName>
    </recommendedName>
</protein>
<accession>A0A371EW77</accession>
<evidence type="ECO:0000313" key="1">
    <source>
        <dbReference type="EMBL" id="RDX70271.1"/>
    </source>
</evidence>
<name>A0A371EW77_MUCPR</name>
<sequence>MWNLYWWLGLGKQNNQGQLLLADTKIGLHGVREKMPQVSTILRLTQTRAPSLVVQVKFLIVVVDYFTKWVEAKPVATSQLKGLNGSTRKRSYVALSSQNEEEIRANLDLLQEAQEISHIKEFVAKARATR</sequence>